<feature type="transmembrane region" description="Helical" evidence="2">
    <location>
        <begin position="289"/>
        <end position="314"/>
    </location>
</feature>
<feature type="compositionally biased region" description="Low complexity" evidence="1">
    <location>
        <begin position="64"/>
        <end position="81"/>
    </location>
</feature>
<sequence>MNTRRNRFRPLALLLLFALLLSACSSTTSSSGSTSAAKGDAGSGAPTPAPSMSLEYQMSEAGETSVSDSAGGTVSGSSGTSKDYGSRIYTDADAKLIREAYISVQTTSFTDAVAALNTLVNQHGGYFEDAKVQSGGYYDANAQRYASYTIRIPEESYEDFLNAAGNVGHVVSSSESSKDVGEEYYDTELRLKTLTTKQERLLALLDKAEAMEDIISLENALSDVQYQIEQYTSTLKRYDALVDFATIRLDLYEVVKVEDDPGETASLGTKLAAAFRNGFSEFGDGMSSLILWVAYHFLALVIFAAVVWAGFYCGRRTLRRRREKKEHSEDKT</sequence>
<reference evidence="4" key="1">
    <citation type="submission" date="2019-08" db="EMBL/GenBank/DDBJ databases">
        <authorList>
            <person name="Kucharzyk K."/>
            <person name="Murdoch R.W."/>
            <person name="Higgins S."/>
            <person name="Loffler F."/>
        </authorList>
    </citation>
    <scope>NUCLEOTIDE SEQUENCE</scope>
</reference>
<dbReference type="Pfam" id="PF14257">
    <property type="entry name" value="DUF4349"/>
    <property type="match status" value="1"/>
</dbReference>
<evidence type="ECO:0000259" key="3">
    <source>
        <dbReference type="Pfam" id="PF14257"/>
    </source>
</evidence>
<evidence type="ECO:0000256" key="1">
    <source>
        <dbReference type="SAM" id="MobiDB-lite"/>
    </source>
</evidence>
<comment type="caution">
    <text evidence="4">The sequence shown here is derived from an EMBL/GenBank/DDBJ whole genome shotgun (WGS) entry which is preliminary data.</text>
</comment>
<keyword evidence="2" id="KW-0472">Membrane</keyword>
<keyword evidence="2" id="KW-1133">Transmembrane helix</keyword>
<evidence type="ECO:0000313" key="4">
    <source>
        <dbReference type="EMBL" id="MPM48429.1"/>
    </source>
</evidence>
<name>A0A645A5G1_9ZZZZ</name>
<dbReference type="AlphaFoldDB" id="A0A645A5G1"/>
<keyword evidence="2" id="KW-0812">Transmembrane</keyword>
<accession>A0A645A5G1</accession>
<organism evidence="4">
    <name type="scientific">bioreactor metagenome</name>
    <dbReference type="NCBI Taxonomy" id="1076179"/>
    <lineage>
        <taxon>unclassified sequences</taxon>
        <taxon>metagenomes</taxon>
        <taxon>ecological metagenomes</taxon>
    </lineage>
</organism>
<protein>
    <recommendedName>
        <fullName evidence="3">DUF4349 domain-containing protein</fullName>
    </recommendedName>
</protein>
<feature type="compositionally biased region" description="Low complexity" evidence="1">
    <location>
        <begin position="29"/>
        <end position="45"/>
    </location>
</feature>
<gene>
    <name evidence="4" type="ORF">SDC9_95154</name>
</gene>
<dbReference type="InterPro" id="IPR025645">
    <property type="entry name" value="DUF4349"/>
</dbReference>
<feature type="domain" description="DUF4349" evidence="3">
    <location>
        <begin position="95"/>
        <end position="309"/>
    </location>
</feature>
<feature type="region of interest" description="Disordered" evidence="1">
    <location>
        <begin position="29"/>
        <end position="81"/>
    </location>
</feature>
<dbReference type="PROSITE" id="PS51257">
    <property type="entry name" value="PROKAR_LIPOPROTEIN"/>
    <property type="match status" value="1"/>
</dbReference>
<dbReference type="EMBL" id="VSSQ01012093">
    <property type="protein sequence ID" value="MPM48429.1"/>
    <property type="molecule type" value="Genomic_DNA"/>
</dbReference>
<proteinExistence type="predicted"/>
<evidence type="ECO:0000256" key="2">
    <source>
        <dbReference type="SAM" id="Phobius"/>
    </source>
</evidence>